<organism evidence="1 2">
    <name type="scientific">Brassica napus</name>
    <name type="common">Rape</name>
    <dbReference type="NCBI Taxonomy" id="3708"/>
    <lineage>
        <taxon>Eukaryota</taxon>
        <taxon>Viridiplantae</taxon>
        <taxon>Streptophyta</taxon>
        <taxon>Embryophyta</taxon>
        <taxon>Tracheophyta</taxon>
        <taxon>Spermatophyta</taxon>
        <taxon>Magnoliopsida</taxon>
        <taxon>eudicotyledons</taxon>
        <taxon>Gunneridae</taxon>
        <taxon>Pentapetalae</taxon>
        <taxon>rosids</taxon>
        <taxon>malvids</taxon>
        <taxon>Brassicales</taxon>
        <taxon>Brassicaceae</taxon>
        <taxon>Brassiceae</taxon>
        <taxon>Brassica</taxon>
    </lineage>
</organism>
<dbReference type="EMBL" id="JAGKQM010000013">
    <property type="protein sequence ID" value="KAH0891105.1"/>
    <property type="molecule type" value="Genomic_DNA"/>
</dbReference>
<sequence>MIKPNVKDDAKLSSSSPSFLVTEQNVQRSCKASAMSTTRSAHYPETSNRFKYLVHSPIIAERSKVMQSECNEYDKASSLPSNV</sequence>
<proteinExistence type="predicted"/>
<name>A0ABQ8AEZ2_BRANA</name>
<reference evidence="1 2" key="1">
    <citation type="submission" date="2021-05" db="EMBL/GenBank/DDBJ databases">
        <title>Genome Assembly of Synthetic Allotetraploid Brassica napus Reveals Homoeologous Exchanges between Subgenomes.</title>
        <authorList>
            <person name="Davis J.T."/>
        </authorList>
    </citation>
    <scope>NUCLEOTIDE SEQUENCE [LARGE SCALE GENOMIC DNA]</scope>
    <source>
        <strain evidence="2">cv. Da-Ae</strain>
        <tissue evidence="1">Seedling</tissue>
    </source>
</reference>
<evidence type="ECO:0000313" key="2">
    <source>
        <dbReference type="Proteomes" id="UP000824890"/>
    </source>
</evidence>
<protein>
    <submittedName>
        <fullName evidence="1">Uncharacterized protein</fullName>
    </submittedName>
</protein>
<evidence type="ECO:0000313" key="1">
    <source>
        <dbReference type="EMBL" id="KAH0891105.1"/>
    </source>
</evidence>
<comment type="caution">
    <text evidence="1">The sequence shown here is derived from an EMBL/GenBank/DDBJ whole genome shotgun (WGS) entry which is preliminary data.</text>
</comment>
<keyword evidence="2" id="KW-1185">Reference proteome</keyword>
<dbReference type="Proteomes" id="UP000824890">
    <property type="component" value="Unassembled WGS sequence"/>
</dbReference>
<gene>
    <name evidence="1" type="ORF">HID58_053534</name>
</gene>
<accession>A0ABQ8AEZ2</accession>